<evidence type="ECO:0000256" key="2">
    <source>
        <dbReference type="ARBA" id="ARBA00022448"/>
    </source>
</evidence>
<dbReference type="Pfam" id="PF01991">
    <property type="entry name" value="vATP-synt_E"/>
    <property type="match status" value="1"/>
</dbReference>
<dbReference type="GO" id="GO:0033178">
    <property type="term" value="C:proton-transporting two-sector ATPase complex, catalytic domain"/>
    <property type="evidence" value="ECO:0007669"/>
    <property type="project" value="InterPro"/>
</dbReference>
<evidence type="ECO:0000256" key="4">
    <source>
        <dbReference type="SAM" id="Coils"/>
    </source>
</evidence>
<dbReference type="Gene3D" id="3.30.2320.30">
    <property type="entry name" value="ATP synthase, E subunit, C-terminal"/>
    <property type="match status" value="1"/>
</dbReference>
<keyword evidence="4" id="KW-0175">Coiled coil</keyword>
<gene>
    <name evidence="5" type="ORF">E3J84_00210</name>
</gene>
<name>A0A523S686_UNCAE</name>
<proteinExistence type="inferred from homology"/>
<reference evidence="5 6" key="1">
    <citation type="submission" date="2019-03" db="EMBL/GenBank/DDBJ databases">
        <title>Metabolic potential of uncultured bacteria and archaea associated with petroleum seepage in deep-sea sediments.</title>
        <authorList>
            <person name="Dong X."/>
            <person name="Hubert C."/>
        </authorList>
    </citation>
    <scope>NUCLEOTIDE SEQUENCE [LARGE SCALE GENOMIC DNA]</scope>
    <source>
        <strain evidence="5">E44_bin7</strain>
    </source>
</reference>
<keyword evidence="3" id="KW-0406">Ion transport</keyword>
<dbReference type="EMBL" id="SOKJ01000013">
    <property type="protein sequence ID" value="TET13309.1"/>
    <property type="molecule type" value="Genomic_DNA"/>
</dbReference>
<dbReference type="InterPro" id="IPR038495">
    <property type="entry name" value="ATPase_E_C"/>
</dbReference>
<organism evidence="5 6">
    <name type="scientific">Aerophobetes bacterium</name>
    <dbReference type="NCBI Taxonomy" id="2030807"/>
    <lineage>
        <taxon>Bacteria</taxon>
        <taxon>Candidatus Aerophobota</taxon>
    </lineage>
</organism>
<evidence type="ECO:0000256" key="3">
    <source>
        <dbReference type="ARBA" id="ARBA00023065"/>
    </source>
</evidence>
<dbReference type="InterPro" id="IPR002842">
    <property type="entry name" value="ATPase_V1_Esu"/>
</dbReference>
<dbReference type="AlphaFoldDB" id="A0A523S686"/>
<evidence type="ECO:0000256" key="1">
    <source>
        <dbReference type="ARBA" id="ARBA00005901"/>
    </source>
</evidence>
<feature type="coiled-coil region" evidence="4">
    <location>
        <begin position="9"/>
        <end position="36"/>
    </location>
</feature>
<evidence type="ECO:0000313" key="6">
    <source>
        <dbReference type="Proteomes" id="UP000316360"/>
    </source>
</evidence>
<sequence length="155" mass="18248">DKILKRLEKEGKEEKREKLIRTRSEERRKILALKRELMDETFRQVEQIFSNLDGEEYLSLLKRSLLSSIDSGNEEIIISSRDKELIEESFIEKLKKELKKKGKKGELRFSPTLGEKERGFILKKEGMQVNCTFSSFFSSLKDELEIEVAKRLFEG</sequence>
<feature type="non-terminal residue" evidence="5">
    <location>
        <position position="1"/>
    </location>
</feature>
<protein>
    <submittedName>
        <fullName evidence="5">V-type ATP synthase subunit E</fullName>
    </submittedName>
</protein>
<dbReference type="SUPFAM" id="SSF160527">
    <property type="entry name" value="V-type ATPase subunit E-like"/>
    <property type="match status" value="1"/>
</dbReference>
<dbReference type="GO" id="GO:0046961">
    <property type="term" value="F:proton-transporting ATPase activity, rotational mechanism"/>
    <property type="evidence" value="ECO:0007669"/>
    <property type="project" value="InterPro"/>
</dbReference>
<comment type="caution">
    <text evidence="5">The sequence shown here is derived from an EMBL/GenBank/DDBJ whole genome shotgun (WGS) entry which is preliminary data.</text>
</comment>
<evidence type="ECO:0000313" key="5">
    <source>
        <dbReference type="EMBL" id="TET13309.1"/>
    </source>
</evidence>
<keyword evidence="2" id="KW-0813">Transport</keyword>
<dbReference type="Proteomes" id="UP000316360">
    <property type="component" value="Unassembled WGS sequence"/>
</dbReference>
<comment type="similarity">
    <text evidence="1">Belongs to the V-ATPase E subunit family.</text>
</comment>
<accession>A0A523S686</accession>